<dbReference type="NCBIfam" id="TIGR01444">
    <property type="entry name" value="fkbM_fam"/>
    <property type="match status" value="1"/>
</dbReference>
<dbReference type="AlphaFoldDB" id="A0A3B1AMV5"/>
<evidence type="ECO:0000313" key="2">
    <source>
        <dbReference type="EMBL" id="VAX07286.1"/>
    </source>
</evidence>
<proteinExistence type="predicted"/>
<dbReference type="SUPFAM" id="SSF53335">
    <property type="entry name" value="S-adenosyl-L-methionine-dependent methyltransferases"/>
    <property type="match status" value="1"/>
</dbReference>
<accession>A0A3B1AMV5</accession>
<dbReference type="EMBL" id="UOFW01000202">
    <property type="protein sequence ID" value="VAX07286.1"/>
    <property type="molecule type" value="Genomic_DNA"/>
</dbReference>
<dbReference type="InterPro" id="IPR052514">
    <property type="entry name" value="SAM-dependent_MTase"/>
</dbReference>
<evidence type="ECO:0000259" key="1">
    <source>
        <dbReference type="Pfam" id="PF05050"/>
    </source>
</evidence>
<protein>
    <recommendedName>
        <fullName evidence="1">Methyltransferase FkbM domain-containing protein</fullName>
    </recommendedName>
</protein>
<gene>
    <name evidence="2" type="ORF">MNBD_ALPHA03-1733</name>
</gene>
<dbReference type="InterPro" id="IPR029063">
    <property type="entry name" value="SAM-dependent_MTases_sf"/>
</dbReference>
<dbReference type="PANTHER" id="PTHR34203">
    <property type="entry name" value="METHYLTRANSFERASE, FKBM FAMILY PROTEIN"/>
    <property type="match status" value="1"/>
</dbReference>
<name>A0A3B1AMV5_9ZZZZ</name>
<sequence length="252" mass="29145">MLIKILYKKFPKVLFFFRKITLVNKEAEMQLLPILCHEQMTSLDVGAKFGMYTYRLNQYSKKVVAFEPIEALNIALSNIFKRCSVDIMPLALSETSGEISMRTPLYKSGNPCYGRSTIEKNNPLEFEEIKGWEEFTIKTARLDDLLIENVGFIKIDVEGHEQAVLDGALLTIQKYKPAFLIEANNSHSENAIEKLFHWAKDNSYLVFFMNDNLILPASKFDVSYHHHQLNMENFILIHDSDTERLQKLALFP</sequence>
<dbReference type="InterPro" id="IPR006342">
    <property type="entry name" value="FkbM_mtfrase"/>
</dbReference>
<dbReference type="Gene3D" id="3.40.50.150">
    <property type="entry name" value="Vaccinia Virus protein VP39"/>
    <property type="match status" value="1"/>
</dbReference>
<organism evidence="2">
    <name type="scientific">hydrothermal vent metagenome</name>
    <dbReference type="NCBI Taxonomy" id="652676"/>
    <lineage>
        <taxon>unclassified sequences</taxon>
        <taxon>metagenomes</taxon>
        <taxon>ecological metagenomes</taxon>
    </lineage>
</organism>
<feature type="domain" description="Methyltransferase FkbM" evidence="1">
    <location>
        <begin position="44"/>
        <end position="191"/>
    </location>
</feature>
<dbReference type="PANTHER" id="PTHR34203:SF15">
    <property type="entry name" value="SLL1173 PROTEIN"/>
    <property type="match status" value="1"/>
</dbReference>
<reference evidence="2" key="1">
    <citation type="submission" date="2018-06" db="EMBL/GenBank/DDBJ databases">
        <authorList>
            <person name="Zhirakovskaya E."/>
        </authorList>
    </citation>
    <scope>NUCLEOTIDE SEQUENCE</scope>
</reference>
<dbReference type="Pfam" id="PF05050">
    <property type="entry name" value="Methyltransf_21"/>
    <property type="match status" value="1"/>
</dbReference>